<name>A0A1X1UMJ5_9MYCO</name>
<dbReference type="InterPro" id="IPR048868">
    <property type="entry name" value="OGG-like_put"/>
</dbReference>
<proteinExistence type="predicted"/>
<keyword evidence="2" id="KW-1185">Reference proteome</keyword>
<dbReference type="Pfam" id="PF21790">
    <property type="entry name" value="OGG"/>
    <property type="match status" value="1"/>
</dbReference>
<sequence length="190" mass="21304">MWSRYCSMSDVPVPAAIHRSDLARLAAKTDWQSDDDVRKLFVMTMAWGSGTTNGRGPRYTEAALSSAEKPALAALREARSRLRSGEIAAAYDCADRLEGVGPAFLTKWLWVVGTTVKTDWTPLILDSRVWGGLRGLKWDSRKAAKSRRWGDRYVTYLQACTAWASQLDKVHGGTTPEDIEYSLFMWNEPI</sequence>
<organism evidence="1 2">
    <name type="scientific">Mycobacterium fragae</name>
    <dbReference type="NCBI Taxonomy" id="1260918"/>
    <lineage>
        <taxon>Bacteria</taxon>
        <taxon>Bacillati</taxon>
        <taxon>Actinomycetota</taxon>
        <taxon>Actinomycetes</taxon>
        <taxon>Mycobacteriales</taxon>
        <taxon>Mycobacteriaceae</taxon>
        <taxon>Mycobacterium</taxon>
    </lineage>
</organism>
<accession>A0A1X1UMJ5</accession>
<reference evidence="1 2" key="1">
    <citation type="submission" date="2016-01" db="EMBL/GenBank/DDBJ databases">
        <title>The new phylogeny of the genus Mycobacterium.</title>
        <authorList>
            <person name="Tarcisio F."/>
            <person name="Conor M."/>
            <person name="Antonella G."/>
            <person name="Elisabetta G."/>
            <person name="Giulia F.S."/>
            <person name="Sara T."/>
            <person name="Anna F."/>
            <person name="Clotilde B."/>
            <person name="Roberto B."/>
            <person name="Veronica D.S."/>
            <person name="Fabio R."/>
            <person name="Monica P."/>
            <person name="Olivier J."/>
            <person name="Enrico T."/>
            <person name="Nicola S."/>
        </authorList>
    </citation>
    <scope>NUCLEOTIDE SEQUENCE [LARGE SCALE GENOMIC DNA]</scope>
    <source>
        <strain evidence="1 2">DSM 45731</strain>
    </source>
</reference>
<evidence type="ECO:0000313" key="1">
    <source>
        <dbReference type="EMBL" id="ORV58032.1"/>
    </source>
</evidence>
<gene>
    <name evidence="1" type="ORF">AWC06_22235</name>
</gene>
<dbReference type="AlphaFoldDB" id="A0A1X1UMJ5"/>
<protein>
    <submittedName>
        <fullName evidence="1">Uncharacterized protein</fullName>
    </submittedName>
</protein>
<comment type="caution">
    <text evidence="1">The sequence shown here is derived from an EMBL/GenBank/DDBJ whole genome shotgun (WGS) entry which is preliminary data.</text>
</comment>
<dbReference type="Proteomes" id="UP000194000">
    <property type="component" value="Unassembled WGS sequence"/>
</dbReference>
<dbReference type="EMBL" id="LQOW01000028">
    <property type="protein sequence ID" value="ORV58032.1"/>
    <property type="molecule type" value="Genomic_DNA"/>
</dbReference>
<evidence type="ECO:0000313" key="2">
    <source>
        <dbReference type="Proteomes" id="UP000194000"/>
    </source>
</evidence>